<evidence type="ECO:0000256" key="1">
    <source>
        <dbReference type="SAM" id="MobiDB-lite"/>
    </source>
</evidence>
<dbReference type="AlphaFoldDB" id="A4VNM2"/>
<keyword evidence="3" id="KW-1185">Reference proteome</keyword>
<dbReference type="HOGENOM" id="CLU_192280_0_0_6"/>
<organism evidence="2 3">
    <name type="scientific">Stutzerimonas stutzeri (strain A1501)</name>
    <name type="common">Pseudomonas stutzeri</name>
    <dbReference type="NCBI Taxonomy" id="379731"/>
    <lineage>
        <taxon>Bacteria</taxon>
        <taxon>Pseudomonadati</taxon>
        <taxon>Pseudomonadota</taxon>
        <taxon>Gammaproteobacteria</taxon>
        <taxon>Pseudomonadales</taxon>
        <taxon>Pseudomonadaceae</taxon>
        <taxon>Stutzerimonas</taxon>
    </lineage>
</organism>
<protein>
    <submittedName>
        <fullName evidence="2">Uncharacterized protein</fullName>
    </submittedName>
</protein>
<proteinExistence type="predicted"/>
<dbReference type="KEGG" id="psa:PST_2927"/>
<dbReference type="eggNOG" id="ENOG5031FYE">
    <property type="taxonomic scope" value="Bacteria"/>
</dbReference>
<reference evidence="2 3" key="1">
    <citation type="journal article" date="2008" name="Proc. Natl. Acad. Sci. U.S.A.">
        <title>Nitrogen fixation island and rhizosphere competence traits in the genome of root-associated Pseudomonas stutzeri A1501.</title>
        <authorList>
            <person name="Yan Y."/>
            <person name="Yang J."/>
            <person name="Dou Y."/>
            <person name="Chen M."/>
            <person name="Ping S."/>
            <person name="Peng J."/>
            <person name="Lu W."/>
            <person name="Zhang W."/>
            <person name="Yao Z."/>
            <person name="Li H."/>
            <person name="Liu W."/>
            <person name="He S."/>
            <person name="Geng L."/>
            <person name="Zhang X."/>
            <person name="Yang F."/>
            <person name="Yu H."/>
            <person name="Zhan Y."/>
            <person name="Li D."/>
            <person name="Lin Z."/>
            <person name="Wang Y."/>
            <person name="Elmerich C."/>
            <person name="Lin M."/>
            <person name="Jin Q."/>
        </authorList>
    </citation>
    <scope>NUCLEOTIDE SEQUENCE [LARGE SCALE GENOMIC DNA]</scope>
    <source>
        <strain evidence="2 3">A1501</strain>
    </source>
</reference>
<accession>A4VNM2</accession>
<dbReference type="Proteomes" id="UP000000233">
    <property type="component" value="Chromosome"/>
</dbReference>
<sequence length="85" mass="9172">MPRTSRLLPPPIDTEPPLTSEAGVKTDELQAGEEPDVTMTDSGEKNPGEDPDFDDKPTRLDDPDEPEVLSDDPDIQGIDGSNQPS</sequence>
<evidence type="ECO:0000313" key="2">
    <source>
        <dbReference type="EMBL" id="ABP80573.1"/>
    </source>
</evidence>
<gene>
    <name evidence="2" type="ordered locus">PST_2927</name>
</gene>
<feature type="compositionally biased region" description="Basic and acidic residues" evidence="1">
    <location>
        <begin position="42"/>
        <end position="61"/>
    </location>
</feature>
<name>A4VNM2_STUS1</name>
<feature type="compositionally biased region" description="Acidic residues" evidence="1">
    <location>
        <begin position="62"/>
        <end position="74"/>
    </location>
</feature>
<evidence type="ECO:0000313" key="3">
    <source>
        <dbReference type="Proteomes" id="UP000000233"/>
    </source>
</evidence>
<dbReference type="EMBL" id="CP000304">
    <property type="protein sequence ID" value="ABP80573.1"/>
    <property type="molecule type" value="Genomic_DNA"/>
</dbReference>
<feature type="region of interest" description="Disordered" evidence="1">
    <location>
        <begin position="1"/>
        <end position="85"/>
    </location>
</feature>